<dbReference type="EMBL" id="CP043617">
    <property type="protein sequence ID" value="QFR49651.1"/>
    <property type="molecule type" value="Genomic_DNA"/>
</dbReference>
<dbReference type="GO" id="GO:0008855">
    <property type="term" value="F:exodeoxyribonuclease VII activity"/>
    <property type="evidence" value="ECO:0007669"/>
    <property type="project" value="UniProtKB-UniRule"/>
</dbReference>
<dbReference type="Proteomes" id="UP000326944">
    <property type="component" value="Chromosome"/>
</dbReference>
<keyword evidence="3" id="KW-0540">Nuclease</keyword>
<dbReference type="NCBIfam" id="TIGR01280">
    <property type="entry name" value="xseB"/>
    <property type="match status" value="1"/>
</dbReference>
<dbReference type="OrthoDB" id="5373158at2"/>
<evidence type="ECO:0000256" key="5">
    <source>
        <dbReference type="ARBA" id="ARBA00022839"/>
    </source>
</evidence>
<sequence length="63" mass="7240">MSKENTNFETKLENAKKTLETLMNPEITLQDSVKAYEKGIKELQEAQKILEDAQIKITEIKNS</sequence>
<keyword evidence="7" id="KW-0175">Coiled coil</keyword>
<keyword evidence="2" id="KW-0963">Cytoplasm</keyword>
<evidence type="ECO:0000313" key="8">
    <source>
        <dbReference type="EMBL" id="QFR49651.1"/>
    </source>
</evidence>
<accession>A0A5P8P1Z8</accession>
<dbReference type="GO" id="GO:0006308">
    <property type="term" value="P:DNA catabolic process"/>
    <property type="evidence" value="ECO:0007669"/>
    <property type="project" value="UniProtKB-UniRule"/>
</dbReference>
<dbReference type="AlphaFoldDB" id="A0A5P8P1Z8"/>
<evidence type="ECO:0000256" key="1">
    <source>
        <dbReference type="ARBA" id="ARBA00009998"/>
    </source>
</evidence>
<evidence type="ECO:0000256" key="6">
    <source>
        <dbReference type="NCBIfam" id="TIGR01280"/>
    </source>
</evidence>
<dbReference type="KEGG" id="sulg:FJR48_07865"/>
<dbReference type="GO" id="GO:0009318">
    <property type="term" value="C:exodeoxyribonuclease VII complex"/>
    <property type="evidence" value="ECO:0007669"/>
    <property type="project" value="UniProtKB-UniRule"/>
</dbReference>
<feature type="coiled-coil region" evidence="7">
    <location>
        <begin position="33"/>
        <end position="63"/>
    </location>
</feature>
<dbReference type="Pfam" id="PF02609">
    <property type="entry name" value="Exonuc_VII_S"/>
    <property type="match status" value="1"/>
</dbReference>
<dbReference type="SUPFAM" id="SSF116842">
    <property type="entry name" value="XseB-like"/>
    <property type="match status" value="1"/>
</dbReference>
<dbReference type="InterPro" id="IPR037004">
    <property type="entry name" value="Exonuc_VII_ssu_sf"/>
</dbReference>
<evidence type="ECO:0000256" key="7">
    <source>
        <dbReference type="SAM" id="Coils"/>
    </source>
</evidence>
<gene>
    <name evidence="8" type="primary">xseB</name>
    <name evidence="8" type="ORF">FJR48_07865</name>
</gene>
<proteinExistence type="inferred from homology"/>
<comment type="similarity">
    <text evidence="1">Belongs to the XseB family.</text>
</comment>
<evidence type="ECO:0000256" key="3">
    <source>
        <dbReference type="ARBA" id="ARBA00022722"/>
    </source>
</evidence>
<dbReference type="Gene3D" id="1.10.287.1040">
    <property type="entry name" value="Exonuclease VII, small subunit"/>
    <property type="match status" value="1"/>
</dbReference>
<dbReference type="RefSeq" id="WP_152307598.1">
    <property type="nucleotide sequence ID" value="NZ_CP043617.1"/>
</dbReference>
<evidence type="ECO:0000313" key="9">
    <source>
        <dbReference type="Proteomes" id="UP000326944"/>
    </source>
</evidence>
<dbReference type="EC" id="3.1.11.6" evidence="6"/>
<evidence type="ECO:0000256" key="4">
    <source>
        <dbReference type="ARBA" id="ARBA00022801"/>
    </source>
</evidence>
<dbReference type="InterPro" id="IPR003761">
    <property type="entry name" value="Exonuc_VII_S"/>
</dbReference>
<keyword evidence="4 8" id="KW-0378">Hydrolase</keyword>
<keyword evidence="9" id="KW-1185">Reference proteome</keyword>
<reference evidence="8 9" key="1">
    <citation type="submission" date="2019-09" db="EMBL/GenBank/DDBJ databases">
        <title>Sulfurimonas gotlandica sp. nov., a chemoautotrophic and psychrotolerant epsilonproteobacterium isolated from a pelagic redoxcline, and an emended description of the genus Sulfurimonas.</title>
        <authorList>
            <person name="Wang S."/>
            <person name="Jiang L."/>
            <person name="Shao S."/>
        </authorList>
    </citation>
    <scope>NUCLEOTIDE SEQUENCE [LARGE SCALE GENOMIC DNA]</scope>
    <source>
        <strain evidence="8 9">GYSZ_1</strain>
    </source>
</reference>
<evidence type="ECO:0000256" key="2">
    <source>
        <dbReference type="ARBA" id="ARBA00022490"/>
    </source>
</evidence>
<name>A0A5P8P1Z8_9BACT</name>
<organism evidence="8 9">
    <name type="scientific">Sulfurimonas lithotrophica</name>
    <dbReference type="NCBI Taxonomy" id="2590022"/>
    <lineage>
        <taxon>Bacteria</taxon>
        <taxon>Pseudomonadati</taxon>
        <taxon>Campylobacterota</taxon>
        <taxon>Epsilonproteobacteria</taxon>
        <taxon>Campylobacterales</taxon>
        <taxon>Sulfurimonadaceae</taxon>
        <taxon>Sulfurimonas</taxon>
    </lineage>
</organism>
<protein>
    <recommendedName>
        <fullName evidence="6">Exodeoxyribonuclease VII small subunit</fullName>
        <ecNumber evidence="6">3.1.11.6</ecNumber>
    </recommendedName>
</protein>
<keyword evidence="5" id="KW-0269">Exonuclease</keyword>